<dbReference type="Proteomes" id="UP000613160">
    <property type="component" value="Unassembled WGS sequence"/>
</dbReference>
<sequence length="134" mass="14307">MRIPTIDLSGTSLPRLDEMFRYRETDTSQPTTPYALRPDELATIKTAFSGAFRDGRTVQFGPVTARRTSSGNLIVCGLVSIRKPDGRQSGMTLFDGTGSFDAPGGGLSFVPRRLAGGNADSVDVYGDCREAGAL</sequence>
<accession>A0A916XTX9</accession>
<gene>
    <name evidence="1" type="ORF">GCM10011335_10990</name>
</gene>
<proteinExistence type="predicted"/>
<organism evidence="1 2">
    <name type="scientific">Aureimonas glaciei</name>
    <dbReference type="NCBI Taxonomy" id="1776957"/>
    <lineage>
        <taxon>Bacteria</taxon>
        <taxon>Pseudomonadati</taxon>
        <taxon>Pseudomonadota</taxon>
        <taxon>Alphaproteobacteria</taxon>
        <taxon>Hyphomicrobiales</taxon>
        <taxon>Aurantimonadaceae</taxon>
        <taxon>Aureimonas</taxon>
    </lineage>
</organism>
<comment type="caution">
    <text evidence="1">The sequence shown here is derived from an EMBL/GenBank/DDBJ whole genome shotgun (WGS) entry which is preliminary data.</text>
</comment>
<reference evidence="1" key="1">
    <citation type="journal article" date="2014" name="Int. J. Syst. Evol. Microbiol.">
        <title>Complete genome sequence of Corynebacterium casei LMG S-19264T (=DSM 44701T), isolated from a smear-ripened cheese.</title>
        <authorList>
            <consortium name="US DOE Joint Genome Institute (JGI-PGF)"/>
            <person name="Walter F."/>
            <person name="Albersmeier A."/>
            <person name="Kalinowski J."/>
            <person name="Ruckert C."/>
        </authorList>
    </citation>
    <scope>NUCLEOTIDE SEQUENCE</scope>
    <source>
        <strain evidence="1">CGMCC 1.15493</strain>
    </source>
</reference>
<dbReference type="AlphaFoldDB" id="A0A916XTX9"/>
<protein>
    <submittedName>
        <fullName evidence="1">Uncharacterized protein</fullName>
    </submittedName>
</protein>
<evidence type="ECO:0000313" key="2">
    <source>
        <dbReference type="Proteomes" id="UP000613160"/>
    </source>
</evidence>
<reference evidence="1" key="2">
    <citation type="submission" date="2020-09" db="EMBL/GenBank/DDBJ databases">
        <authorList>
            <person name="Sun Q."/>
            <person name="Zhou Y."/>
        </authorList>
    </citation>
    <scope>NUCLEOTIDE SEQUENCE</scope>
    <source>
        <strain evidence="1">CGMCC 1.15493</strain>
    </source>
</reference>
<evidence type="ECO:0000313" key="1">
    <source>
        <dbReference type="EMBL" id="GGD09880.1"/>
    </source>
</evidence>
<keyword evidence="2" id="KW-1185">Reference proteome</keyword>
<name>A0A916XTX9_9HYPH</name>
<dbReference type="EMBL" id="BMJJ01000002">
    <property type="protein sequence ID" value="GGD09880.1"/>
    <property type="molecule type" value="Genomic_DNA"/>
</dbReference>